<accession>A0A0C1ZML3</accession>
<dbReference type="Proteomes" id="UP000031599">
    <property type="component" value="Unassembled WGS sequence"/>
</dbReference>
<proteinExistence type="predicted"/>
<evidence type="ECO:0000313" key="2">
    <source>
        <dbReference type="Proteomes" id="UP000031599"/>
    </source>
</evidence>
<reference evidence="1 2" key="1">
    <citation type="submission" date="2014-12" db="EMBL/GenBank/DDBJ databases">
        <title>Genome assembly of Enhygromyxa salina DSM 15201.</title>
        <authorList>
            <person name="Sharma G."/>
            <person name="Subramanian S."/>
        </authorList>
    </citation>
    <scope>NUCLEOTIDE SEQUENCE [LARGE SCALE GENOMIC DNA]</scope>
    <source>
        <strain evidence="1 2">DSM 15201</strain>
    </source>
</reference>
<protein>
    <recommendedName>
        <fullName evidence="3">Carboxypeptidase regulatory-like domain-containing protein</fullName>
    </recommendedName>
</protein>
<dbReference type="EMBL" id="JMCC02000140">
    <property type="protein sequence ID" value="KIG12268.1"/>
    <property type="molecule type" value="Genomic_DNA"/>
</dbReference>
<sequence length="121" mass="13006">MTFEHMTESRVGPPSDFGDLFVGGAPSEWKRSSPSSRGRCAPRMTDVDGSFEIRRLSAGQFTLEARVRGGGEAVLSRVAIGDDVEFVVRDTGSLQGSAHYRSDASSPDLLVVELVRTDAST</sequence>
<name>A0A0C1ZML3_9BACT</name>
<organism evidence="1 2">
    <name type="scientific">Enhygromyxa salina</name>
    <dbReference type="NCBI Taxonomy" id="215803"/>
    <lineage>
        <taxon>Bacteria</taxon>
        <taxon>Pseudomonadati</taxon>
        <taxon>Myxococcota</taxon>
        <taxon>Polyangia</taxon>
        <taxon>Nannocystales</taxon>
        <taxon>Nannocystaceae</taxon>
        <taxon>Enhygromyxa</taxon>
    </lineage>
</organism>
<comment type="caution">
    <text evidence="1">The sequence shown here is derived from an EMBL/GenBank/DDBJ whole genome shotgun (WGS) entry which is preliminary data.</text>
</comment>
<dbReference type="AlphaFoldDB" id="A0A0C1ZML3"/>
<evidence type="ECO:0000313" key="1">
    <source>
        <dbReference type="EMBL" id="KIG12268.1"/>
    </source>
</evidence>
<gene>
    <name evidence="1" type="ORF">DB30_01744</name>
</gene>
<evidence type="ECO:0008006" key="3">
    <source>
        <dbReference type="Google" id="ProtNLM"/>
    </source>
</evidence>